<accession>A0A516TJC8</accession>
<keyword evidence="1" id="KW-0732">Signal</keyword>
<organism evidence="2 3">
    <name type="scientific">Methylacidiphilum kamchatkense Kam1</name>
    <dbReference type="NCBI Taxonomy" id="1202785"/>
    <lineage>
        <taxon>Bacteria</taxon>
        <taxon>Pseudomonadati</taxon>
        <taxon>Verrucomicrobiota</taxon>
        <taxon>Methylacidiphilae</taxon>
        <taxon>Methylacidiphilales</taxon>
        <taxon>Methylacidiphilaceae</taxon>
        <taxon>Methylacidiphilum (ex Ratnadevi et al. 2023)</taxon>
    </lineage>
</organism>
<sequence length="61" mass="6586">MKNLFKLSSILFVSLSLISVSSLYASQAIEIAKKKVKCGCADKCAKKEDCAVHKGKDCDCS</sequence>
<dbReference type="AlphaFoldDB" id="A0A516TJC8"/>
<feature type="signal peptide" evidence="1">
    <location>
        <begin position="1"/>
        <end position="25"/>
    </location>
</feature>
<dbReference type="RefSeq" id="WP_143958144.1">
    <property type="nucleotide sequence ID" value="NZ_CP037899.1"/>
</dbReference>
<dbReference type="EMBL" id="CP037899">
    <property type="protein sequence ID" value="QDQ41360.1"/>
    <property type="molecule type" value="Genomic_DNA"/>
</dbReference>
<protein>
    <submittedName>
        <fullName evidence="2">Uncharacterized protein</fullName>
    </submittedName>
</protein>
<dbReference type="KEGG" id="mkc:kam1_101"/>
<reference evidence="3" key="1">
    <citation type="submission" date="2019-03" db="EMBL/GenBank/DDBJ databases">
        <title>Complete genome of Methylacidiphilum kamchatkense Kam1.</title>
        <authorList>
            <person name="Kruse T."/>
            <person name="Murarilal Ratnadevi C."/>
            <person name="Erikstad H.-A."/>
            <person name="Birkeland N.-K."/>
        </authorList>
    </citation>
    <scope>NUCLEOTIDE SEQUENCE [LARGE SCALE GENOMIC DNA]</scope>
    <source>
        <strain evidence="3">kam1</strain>
    </source>
</reference>
<gene>
    <name evidence="2" type="ORF">kam1_101</name>
</gene>
<dbReference type="Proteomes" id="UP000315925">
    <property type="component" value="Chromosome"/>
</dbReference>
<evidence type="ECO:0000256" key="1">
    <source>
        <dbReference type="SAM" id="SignalP"/>
    </source>
</evidence>
<evidence type="ECO:0000313" key="2">
    <source>
        <dbReference type="EMBL" id="QDQ41360.1"/>
    </source>
</evidence>
<dbReference type="OrthoDB" id="9862140at2"/>
<name>A0A516TJC8_9BACT</name>
<feature type="chain" id="PRO_5021996049" evidence="1">
    <location>
        <begin position="26"/>
        <end position="61"/>
    </location>
</feature>
<proteinExistence type="predicted"/>
<evidence type="ECO:0000313" key="3">
    <source>
        <dbReference type="Proteomes" id="UP000315925"/>
    </source>
</evidence>